<keyword evidence="1" id="KW-0472">Membrane</keyword>
<organism evidence="2 3">
    <name type="scientific">Clostridium perfringens</name>
    <dbReference type="NCBI Taxonomy" id="1502"/>
    <lineage>
        <taxon>Bacteria</taxon>
        <taxon>Bacillati</taxon>
        <taxon>Bacillota</taxon>
        <taxon>Clostridia</taxon>
        <taxon>Eubacteriales</taxon>
        <taxon>Clostridiaceae</taxon>
        <taxon>Clostridium</taxon>
    </lineage>
</organism>
<sequence length="145" mass="16795">MKKNKKIYLIFIFALISTLISLALLGMTYFKIKEREDVFNTLSKYNTMYSSTLNKHNELTKQLNNKSINNYVYVDENNKLITDLNKLNDNISQYKGLCPNNYVHIVEIEIQKIDLLKSLINGDINSDTFNTKAKDLNSNIASKFD</sequence>
<dbReference type="Proteomes" id="UP000070260">
    <property type="component" value="Plasmid pJFP838A"/>
</dbReference>
<evidence type="ECO:0000313" key="3">
    <source>
        <dbReference type="Proteomes" id="UP000070260"/>
    </source>
</evidence>
<dbReference type="RefSeq" id="WP_061429897.1">
    <property type="nucleotide sequence ID" value="NZ_CP013615.1"/>
</dbReference>
<evidence type="ECO:0000313" key="2">
    <source>
        <dbReference type="EMBL" id="AMN31318.1"/>
    </source>
</evidence>
<geneLocation type="plasmid" evidence="2 3">
    <name>pJFP838A</name>
</geneLocation>
<gene>
    <name evidence="2" type="ORF">JFP838_pA0402</name>
</gene>
<dbReference type="PATRIC" id="fig|1502.177.peg.3612"/>
<keyword evidence="2" id="KW-0614">Plasmid</keyword>
<evidence type="ECO:0000256" key="1">
    <source>
        <dbReference type="SAM" id="Phobius"/>
    </source>
</evidence>
<protein>
    <submittedName>
        <fullName evidence="2">Uncharacterized protein</fullName>
    </submittedName>
</protein>
<keyword evidence="1" id="KW-1133">Transmembrane helix</keyword>
<name>A0A140GS09_CLOPF</name>
<keyword evidence="1" id="KW-0812">Transmembrane</keyword>
<dbReference type="AlphaFoldDB" id="A0A140GS09"/>
<proteinExistence type="predicted"/>
<dbReference type="EMBL" id="CP013615">
    <property type="protein sequence ID" value="AMN31318.1"/>
    <property type="molecule type" value="Genomic_DNA"/>
</dbReference>
<reference evidence="2 3" key="1">
    <citation type="journal article" date="2016" name="PLoS ONE">
        <title>Plasmid Characterization and Chromosome Analysis of Two netF+ Clostridium perfringens Isolates Associated with Foal and Canine Necrotizing Enteritis.</title>
        <authorList>
            <person name="Mehdizadeh Gohari I."/>
            <person name="Kropinski A.M."/>
            <person name="Weese S.J."/>
            <person name="Parreira V.R."/>
            <person name="Whitehead A.E."/>
            <person name="Boerlin P."/>
            <person name="Prescott J.F."/>
        </authorList>
    </citation>
    <scope>NUCLEOTIDE SEQUENCE [LARGE SCALE GENOMIC DNA]</scope>
    <source>
        <strain evidence="2 3">JP838</strain>
        <plasmid evidence="3">Plasmid pJFP838A</plasmid>
    </source>
</reference>
<accession>A0A140GS09</accession>
<feature type="transmembrane region" description="Helical" evidence="1">
    <location>
        <begin position="7"/>
        <end position="30"/>
    </location>
</feature>